<dbReference type="AlphaFoldDB" id="A0AAP0JSE2"/>
<dbReference type="EMBL" id="JBBNAE010000003">
    <property type="protein sequence ID" value="KAK9138092.1"/>
    <property type="molecule type" value="Genomic_DNA"/>
</dbReference>
<feature type="compositionally biased region" description="Polar residues" evidence="1">
    <location>
        <begin position="36"/>
        <end position="49"/>
    </location>
</feature>
<proteinExistence type="predicted"/>
<evidence type="ECO:0000313" key="2">
    <source>
        <dbReference type="EMBL" id="KAK9138092.1"/>
    </source>
</evidence>
<comment type="caution">
    <text evidence="2">The sequence shown here is derived from an EMBL/GenBank/DDBJ whole genome shotgun (WGS) entry which is preliminary data.</text>
</comment>
<protein>
    <submittedName>
        <fullName evidence="2">Uncharacterized protein</fullName>
    </submittedName>
</protein>
<feature type="region of interest" description="Disordered" evidence="1">
    <location>
        <begin position="36"/>
        <end position="62"/>
    </location>
</feature>
<dbReference type="Proteomes" id="UP001417504">
    <property type="component" value="Unassembled WGS sequence"/>
</dbReference>
<name>A0AAP0JSE2_9MAGN</name>
<organism evidence="2 3">
    <name type="scientific">Stephania japonica</name>
    <dbReference type="NCBI Taxonomy" id="461633"/>
    <lineage>
        <taxon>Eukaryota</taxon>
        <taxon>Viridiplantae</taxon>
        <taxon>Streptophyta</taxon>
        <taxon>Embryophyta</taxon>
        <taxon>Tracheophyta</taxon>
        <taxon>Spermatophyta</taxon>
        <taxon>Magnoliopsida</taxon>
        <taxon>Ranunculales</taxon>
        <taxon>Menispermaceae</taxon>
        <taxon>Menispermoideae</taxon>
        <taxon>Cissampelideae</taxon>
        <taxon>Stephania</taxon>
    </lineage>
</organism>
<gene>
    <name evidence="2" type="ORF">Sjap_008686</name>
</gene>
<evidence type="ECO:0000256" key="1">
    <source>
        <dbReference type="SAM" id="MobiDB-lite"/>
    </source>
</evidence>
<sequence>MIYDIKLNIWIPNPNGNSSHHHLVVEVSLLHPPSQRPIQSLGLQHSPSHQRPIRSLANCSSS</sequence>
<reference evidence="2 3" key="1">
    <citation type="submission" date="2024-01" db="EMBL/GenBank/DDBJ databases">
        <title>Genome assemblies of Stephania.</title>
        <authorList>
            <person name="Yang L."/>
        </authorList>
    </citation>
    <scope>NUCLEOTIDE SEQUENCE [LARGE SCALE GENOMIC DNA]</scope>
    <source>
        <strain evidence="2">QJT</strain>
        <tissue evidence="2">Leaf</tissue>
    </source>
</reference>
<accession>A0AAP0JSE2</accession>
<keyword evidence="3" id="KW-1185">Reference proteome</keyword>
<evidence type="ECO:0000313" key="3">
    <source>
        <dbReference type="Proteomes" id="UP001417504"/>
    </source>
</evidence>